<dbReference type="Proteomes" id="UP000317421">
    <property type="component" value="Unassembled WGS sequence"/>
</dbReference>
<dbReference type="Pfam" id="PF00413">
    <property type="entry name" value="Peptidase_M10"/>
    <property type="match status" value="1"/>
</dbReference>
<evidence type="ECO:0000256" key="5">
    <source>
        <dbReference type="ARBA" id="ARBA00023049"/>
    </source>
</evidence>
<evidence type="ECO:0000256" key="2">
    <source>
        <dbReference type="ARBA" id="ARBA00022723"/>
    </source>
</evidence>
<comment type="caution">
    <text evidence="8">The sequence shown here is derived from an EMBL/GenBank/DDBJ whole genome shotgun (WGS) entry which is preliminary data.</text>
</comment>
<gene>
    <name evidence="8" type="ORF">Pla108_26450</name>
</gene>
<keyword evidence="3" id="KW-0378">Hydrolase</keyword>
<feature type="domain" description="Peptidase metallopeptidase" evidence="7">
    <location>
        <begin position="58"/>
        <end position="255"/>
    </location>
</feature>
<dbReference type="Gene3D" id="3.40.390.10">
    <property type="entry name" value="Collagenase (Catalytic Domain)"/>
    <property type="match status" value="1"/>
</dbReference>
<dbReference type="OrthoDB" id="252952at2"/>
<evidence type="ECO:0000256" key="6">
    <source>
        <dbReference type="SAM" id="SignalP"/>
    </source>
</evidence>
<feature type="chain" id="PRO_5023049694" evidence="6">
    <location>
        <begin position="22"/>
        <end position="290"/>
    </location>
</feature>
<organism evidence="8 9">
    <name type="scientific">Botrimarina colliarenosi</name>
    <dbReference type="NCBI Taxonomy" id="2528001"/>
    <lineage>
        <taxon>Bacteria</taxon>
        <taxon>Pseudomonadati</taxon>
        <taxon>Planctomycetota</taxon>
        <taxon>Planctomycetia</taxon>
        <taxon>Pirellulales</taxon>
        <taxon>Lacipirellulaceae</taxon>
        <taxon>Botrimarina</taxon>
    </lineage>
</organism>
<evidence type="ECO:0000313" key="9">
    <source>
        <dbReference type="Proteomes" id="UP000317421"/>
    </source>
</evidence>
<evidence type="ECO:0000256" key="4">
    <source>
        <dbReference type="ARBA" id="ARBA00022833"/>
    </source>
</evidence>
<dbReference type="GO" id="GO:0031012">
    <property type="term" value="C:extracellular matrix"/>
    <property type="evidence" value="ECO:0007669"/>
    <property type="project" value="InterPro"/>
</dbReference>
<dbReference type="SUPFAM" id="SSF55486">
    <property type="entry name" value="Metalloproteases ('zincins'), catalytic domain"/>
    <property type="match status" value="1"/>
</dbReference>
<dbReference type="GO" id="GO:0004222">
    <property type="term" value="F:metalloendopeptidase activity"/>
    <property type="evidence" value="ECO:0007669"/>
    <property type="project" value="InterPro"/>
</dbReference>
<reference evidence="8 9" key="1">
    <citation type="submission" date="2019-02" db="EMBL/GenBank/DDBJ databases">
        <title>Deep-cultivation of Planctomycetes and their phenomic and genomic characterization uncovers novel biology.</title>
        <authorList>
            <person name="Wiegand S."/>
            <person name="Jogler M."/>
            <person name="Boedeker C."/>
            <person name="Pinto D."/>
            <person name="Vollmers J."/>
            <person name="Rivas-Marin E."/>
            <person name="Kohn T."/>
            <person name="Peeters S.H."/>
            <person name="Heuer A."/>
            <person name="Rast P."/>
            <person name="Oberbeckmann S."/>
            <person name="Bunk B."/>
            <person name="Jeske O."/>
            <person name="Meyerdierks A."/>
            <person name="Storesund J.E."/>
            <person name="Kallscheuer N."/>
            <person name="Luecker S."/>
            <person name="Lage O.M."/>
            <person name="Pohl T."/>
            <person name="Merkel B.J."/>
            <person name="Hornburger P."/>
            <person name="Mueller R.-W."/>
            <person name="Bruemmer F."/>
            <person name="Labrenz M."/>
            <person name="Spormann A.M."/>
            <person name="Op Den Camp H."/>
            <person name="Overmann J."/>
            <person name="Amann R."/>
            <person name="Jetten M.S.M."/>
            <person name="Mascher T."/>
            <person name="Medema M.H."/>
            <person name="Devos D.P."/>
            <person name="Kaster A.-K."/>
            <person name="Ovreas L."/>
            <person name="Rohde M."/>
            <person name="Galperin M.Y."/>
            <person name="Jogler C."/>
        </authorList>
    </citation>
    <scope>NUCLEOTIDE SEQUENCE [LARGE SCALE GENOMIC DNA]</scope>
    <source>
        <strain evidence="8 9">Pla108</strain>
    </source>
</reference>
<keyword evidence="6" id="KW-0732">Signal</keyword>
<dbReference type="InterPro" id="IPR006026">
    <property type="entry name" value="Peptidase_Metallo"/>
</dbReference>
<sequence length="290" mass="30016" precursor="true">MRSICLSLFAICLVALLGARAAACSVCDALAAPACGLTGSICMASDEPREPFARFTLAGSQWPQPSGDGTPVTITYSYNNFLDGGLKDPMGVSVSADYLRLVTEEAFGLWAAVAPLNFLEVPDVGTPVFTANTTAYNAYPADSFGQVRLNHRFINGTDAQNGMPTTKALAYFPGNGGNIAGDIHFDNGDPWAVVGTPSEPDVLGILTHEIGHTLGINHSAIDGAVMFPAALRRVGPGTGLLTDDDIAAVQSIYGAGVGSVTPLSAVPEPAALLAATIALAGWLPARRRRG</sequence>
<dbReference type="GO" id="GO:0008270">
    <property type="term" value="F:zinc ion binding"/>
    <property type="evidence" value="ECO:0007669"/>
    <property type="project" value="InterPro"/>
</dbReference>
<keyword evidence="4" id="KW-0862">Zinc</keyword>
<keyword evidence="1" id="KW-0645">Protease</keyword>
<keyword evidence="9" id="KW-1185">Reference proteome</keyword>
<feature type="signal peptide" evidence="6">
    <location>
        <begin position="1"/>
        <end position="21"/>
    </location>
</feature>
<evidence type="ECO:0000256" key="1">
    <source>
        <dbReference type="ARBA" id="ARBA00022670"/>
    </source>
</evidence>
<dbReference type="PRINTS" id="PR00138">
    <property type="entry name" value="MATRIXIN"/>
</dbReference>
<keyword evidence="2" id="KW-0479">Metal-binding</keyword>
<proteinExistence type="predicted"/>
<dbReference type="PANTHER" id="PTHR10201">
    <property type="entry name" value="MATRIX METALLOPROTEINASE"/>
    <property type="match status" value="1"/>
</dbReference>
<evidence type="ECO:0000256" key="3">
    <source>
        <dbReference type="ARBA" id="ARBA00022801"/>
    </source>
</evidence>
<dbReference type="InterPro" id="IPR024079">
    <property type="entry name" value="MetalloPept_cat_dom_sf"/>
</dbReference>
<evidence type="ECO:0000259" key="7">
    <source>
        <dbReference type="SMART" id="SM00235"/>
    </source>
</evidence>
<dbReference type="SMART" id="SM00235">
    <property type="entry name" value="ZnMc"/>
    <property type="match status" value="1"/>
</dbReference>
<dbReference type="GO" id="GO:0006508">
    <property type="term" value="P:proteolysis"/>
    <property type="evidence" value="ECO:0007669"/>
    <property type="project" value="UniProtKB-KW"/>
</dbReference>
<dbReference type="PANTHER" id="PTHR10201:SF323">
    <property type="entry name" value="MATRIX METALLOPROTEINASE-21"/>
    <property type="match status" value="1"/>
</dbReference>
<dbReference type="EMBL" id="SJPR01000003">
    <property type="protein sequence ID" value="TWT96870.1"/>
    <property type="molecule type" value="Genomic_DNA"/>
</dbReference>
<evidence type="ECO:0000313" key="8">
    <source>
        <dbReference type="EMBL" id="TWT96870.1"/>
    </source>
</evidence>
<name>A0A5C6ABT1_9BACT</name>
<dbReference type="InterPro" id="IPR021190">
    <property type="entry name" value="Pept_M10A"/>
</dbReference>
<dbReference type="AlphaFoldDB" id="A0A5C6ABT1"/>
<protein>
    <submittedName>
        <fullName evidence="8">Matrixin</fullName>
    </submittedName>
</protein>
<dbReference type="RefSeq" id="WP_146445372.1">
    <property type="nucleotide sequence ID" value="NZ_SJPR01000003.1"/>
</dbReference>
<keyword evidence="5" id="KW-0482">Metalloprotease</keyword>
<dbReference type="InterPro" id="IPR001818">
    <property type="entry name" value="Pept_M10_metallopeptidase"/>
</dbReference>
<accession>A0A5C6ABT1</accession>